<dbReference type="GO" id="GO:0004672">
    <property type="term" value="F:protein kinase activity"/>
    <property type="evidence" value="ECO:0007669"/>
    <property type="project" value="InterPro"/>
</dbReference>
<accession>A0A0E9QA78</accession>
<name>A0A0E9QA78_ANGAN</name>
<dbReference type="InterPro" id="IPR000719">
    <property type="entry name" value="Prot_kinase_dom"/>
</dbReference>
<dbReference type="SUPFAM" id="SSF56112">
    <property type="entry name" value="Protein kinase-like (PK-like)"/>
    <property type="match status" value="1"/>
</dbReference>
<proteinExistence type="predicted"/>
<reference evidence="2" key="1">
    <citation type="submission" date="2014-11" db="EMBL/GenBank/DDBJ databases">
        <authorList>
            <person name="Amaro Gonzalez C."/>
        </authorList>
    </citation>
    <scope>NUCLEOTIDE SEQUENCE</scope>
</reference>
<protein>
    <recommendedName>
        <fullName evidence="1">Protein kinase domain-containing protein</fullName>
    </recommendedName>
</protein>
<organism evidence="2">
    <name type="scientific">Anguilla anguilla</name>
    <name type="common">European freshwater eel</name>
    <name type="synonym">Muraena anguilla</name>
    <dbReference type="NCBI Taxonomy" id="7936"/>
    <lineage>
        <taxon>Eukaryota</taxon>
        <taxon>Metazoa</taxon>
        <taxon>Chordata</taxon>
        <taxon>Craniata</taxon>
        <taxon>Vertebrata</taxon>
        <taxon>Euteleostomi</taxon>
        <taxon>Actinopterygii</taxon>
        <taxon>Neopterygii</taxon>
        <taxon>Teleostei</taxon>
        <taxon>Anguilliformes</taxon>
        <taxon>Anguillidae</taxon>
        <taxon>Anguilla</taxon>
    </lineage>
</organism>
<dbReference type="GO" id="GO:0005524">
    <property type="term" value="F:ATP binding"/>
    <property type="evidence" value="ECO:0007669"/>
    <property type="project" value="InterPro"/>
</dbReference>
<dbReference type="Pfam" id="PF07714">
    <property type="entry name" value="PK_Tyr_Ser-Thr"/>
    <property type="match status" value="1"/>
</dbReference>
<feature type="domain" description="Protein kinase" evidence="1">
    <location>
        <begin position="1"/>
        <end position="40"/>
    </location>
</feature>
<dbReference type="AlphaFoldDB" id="A0A0E9QA78"/>
<dbReference type="PROSITE" id="PS50011">
    <property type="entry name" value="PROTEIN_KINASE_DOM"/>
    <property type="match status" value="1"/>
</dbReference>
<dbReference type="InterPro" id="IPR011009">
    <property type="entry name" value="Kinase-like_dom_sf"/>
</dbReference>
<evidence type="ECO:0000259" key="1">
    <source>
        <dbReference type="PROSITE" id="PS50011"/>
    </source>
</evidence>
<dbReference type="InterPro" id="IPR001245">
    <property type="entry name" value="Ser-Thr/Tyr_kinase_cat_dom"/>
</dbReference>
<reference evidence="2" key="2">
    <citation type="journal article" date="2015" name="Fish Shellfish Immunol.">
        <title>Early steps in the European eel (Anguilla anguilla)-Vibrio vulnificus interaction in the gills: Role of the RtxA13 toxin.</title>
        <authorList>
            <person name="Callol A."/>
            <person name="Pajuelo D."/>
            <person name="Ebbesson L."/>
            <person name="Teles M."/>
            <person name="MacKenzie S."/>
            <person name="Amaro C."/>
        </authorList>
    </citation>
    <scope>NUCLEOTIDE SEQUENCE</scope>
</reference>
<sequence>MCKDVSEGMAYLESQQYIHRDLVSTSMLYSALVHKVQYLS</sequence>
<evidence type="ECO:0000313" key="2">
    <source>
        <dbReference type="EMBL" id="JAH13684.1"/>
    </source>
</evidence>
<dbReference type="EMBL" id="GBXM01094893">
    <property type="protein sequence ID" value="JAH13684.1"/>
    <property type="molecule type" value="Transcribed_RNA"/>
</dbReference>